<dbReference type="Gene3D" id="3.90.550.10">
    <property type="entry name" value="Spore Coat Polysaccharide Biosynthesis Protein SpsA, Chain A"/>
    <property type="match status" value="1"/>
</dbReference>
<dbReference type="Pfam" id="PF00535">
    <property type="entry name" value="Glycos_transf_2"/>
    <property type="match status" value="1"/>
</dbReference>
<dbReference type="AlphaFoldDB" id="A0A6M5Y075"/>
<dbReference type="PANTHER" id="PTHR43685:SF2">
    <property type="entry name" value="GLYCOSYLTRANSFERASE 2-LIKE DOMAIN-CONTAINING PROTEIN"/>
    <property type="match status" value="1"/>
</dbReference>
<proteinExistence type="predicted"/>
<keyword evidence="3" id="KW-1185">Reference proteome</keyword>
<dbReference type="InterPro" id="IPR029044">
    <property type="entry name" value="Nucleotide-diphossugar_trans"/>
</dbReference>
<sequence length="290" mass="32781">MIYPTLPTWLASHRFTYKPDDVSDKRLSDLRTRLGQFRTDAPEVSIIIPAYNEEESLLNMLSSLGSQQTRYRTELIVSNNNSKDRTQELLDACGVRSLFVTDQGAAFARQAALTAARGKYILNADSDCLYPPGWIDALVDPLQDPAISCTYSTYSFVPSETNPRWALILHETAARFAFYLRRRRGYECVNVMGFSCAFRRKDAMSVGGFNTSFKRGQDIESDDGWMAMLLLKKGRIHRVTSEAGHVWSSDRLLARDGGVLKAIYKRALFEVKRVGWYLRPADVEPASTKP</sequence>
<accession>A0A6M5Y075</accession>
<keyword evidence="2" id="KW-0808">Transferase</keyword>
<organism evidence="2 3">
    <name type="scientific">Spirosoma taeanense</name>
    <dbReference type="NCBI Taxonomy" id="2735870"/>
    <lineage>
        <taxon>Bacteria</taxon>
        <taxon>Pseudomonadati</taxon>
        <taxon>Bacteroidota</taxon>
        <taxon>Cytophagia</taxon>
        <taxon>Cytophagales</taxon>
        <taxon>Cytophagaceae</taxon>
        <taxon>Spirosoma</taxon>
    </lineage>
</organism>
<evidence type="ECO:0000259" key="1">
    <source>
        <dbReference type="Pfam" id="PF00535"/>
    </source>
</evidence>
<gene>
    <name evidence="2" type="ORF">HNV11_01715</name>
</gene>
<protein>
    <submittedName>
        <fullName evidence="2">Glycosyltransferase family 2 protein</fullName>
    </submittedName>
</protein>
<feature type="domain" description="Glycosyltransferase 2-like" evidence="1">
    <location>
        <begin position="45"/>
        <end position="203"/>
    </location>
</feature>
<dbReference type="InterPro" id="IPR050834">
    <property type="entry name" value="Glycosyltransf_2"/>
</dbReference>
<evidence type="ECO:0000313" key="3">
    <source>
        <dbReference type="Proteomes" id="UP000502756"/>
    </source>
</evidence>
<dbReference type="KEGG" id="stae:HNV11_01715"/>
<dbReference type="EMBL" id="CP053435">
    <property type="protein sequence ID" value="QJW88187.1"/>
    <property type="molecule type" value="Genomic_DNA"/>
</dbReference>
<reference evidence="2 3" key="1">
    <citation type="submission" date="2020-05" db="EMBL/GenBank/DDBJ databases">
        <title>Genome sequencing of Spirosoma sp. TS118.</title>
        <authorList>
            <person name="Lee J.-H."/>
            <person name="Jeong S."/>
            <person name="Zhao L."/>
            <person name="Jung J.-H."/>
            <person name="Kim M.-K."/>
            <person name="Lim S."/>
        </authorList>
    </citation>
    <scope>NUCLEOTIDE SEQUENCE [LARGE SCALE GENOMIC DNA]</scope>
    <source>
        <strain evidence="2 3">TS118</strain>
    </source>
</reference>
<dbReference type="InterPro" id="IPR001173">
    <property type="entry name" value="Glyco_trans_2-like"/>
</dbReference>
<dbReference type="PANTHER" id="PTHR43685">
    <property type="entry name" value="GLYCOSYLTRANSFERASE"/>
    <property type="match status" value="1"/>
</dbReference>
<dbReference type="Proteomes" id="UP000502756">
    <property type="component" value="Chromosome"/>
</dbReference>
<name>A0A6M5Y075_9BACT</name>
<dbReference type="SUPFAM" id="SSF53448">
    <property type="entry name" value="Nucleotide-diphospho-sugar transferases"/>
    <property type="match status" value="1"/>
</dbReference>
<dbReference type="CDD" id="cd00761">
    <property type="entry name" value="Glyco_tranf_GTA_type"/>
    <property type="match status" value="1"/>
</dbReference>
<dbReference type="GO" id="GO:0016740">
    <property type="term" value="F:transferase activity"/>
    <property type="evidence" value="ECO:0007669"/>
    <property type="project" value="UniProtKB-KW"/>
</dbReference>
<dbReference type="RefSeq" id="WP_171738020.1">
    <property type="nucleotide sequence ID" value="NZ_CP053435.1"/>
</dbReference>
<evidence type="ECO:0000313" key="2">
    <source>
        <dbReference type="EMBL" id="QJW88187.1"/>
    </source>
</evidence>